<proteinExistence type="predicted"/>
<dbReference type="Proteomes" id="UP001295740">
    <property type="component" value="Unassembled WGS sequence"/>
</dbReference>
<evidence type="ECO:0000313" key="8">
    <source>
        <dbReference type="Proteomes" id="UP001295740"/>
    </source>
</evidence>
<dbReference type="GO" id="GO:0008270">
    <property type="term" value="F:zinc ion binding"/>
    <property type="evidence" value="ECO:0007669"/>
    <property type="project" value="UniProtKB-KW"/>
</dbReference>
<dbReference type="EMBL" id="CAUWAG010000007">
    <property type="protein sequence ID" value="CAJ2505737.1"/>
    <property type="molecule type" value="Genomic_DNA"/>
</dbReference>
<evidence type="ECO:0000256" key="2">
    <source>
        <dbReference type="ARBA" id="ARBA00022771"/>
    </source>
</evidence>
<feature type="domain" description="RING-type" evidence="6">
    <location>
        <begin position="175"/>
        <end position="221"/>
    </location>
</feature>
<dbReference type="InterPro" id="IPR001841">
    <property type="entry name" value="Znf_RING"/>
</dbReference>
<dbReference type="PROSITE" id="PS50089">
    <property type="entry name" value="ZF_RING_2"/>
    <property type="match status" value="1"/>
</dbReference>
<name>A0AAI8VDJ5_9PEZI</name>
<evidence type="ECO:0000313" key="7">
    <source>
        <dbReference type="EMBL" id="CAJ2505737.1"/>
    </source>
</evidence>
<organism evidence="7 8">
    <name type="scientific">Anthostomella pinea</name>
    <dbReference type="NCBI Taxonomy" id="933095"/>
    <lineage>
        <taxon>Eukaryota</taxon>
        <taxon>Fungi</taxon>
        <taxon>Dikarya</taxon>
        <taxon>Ascomycota</taxon>
        <taxon>Pezizomycotina</taxon>
        <taxon>Sordariomycetes</taxon>
        <taxon>Xylariomycetidae</taxon>
        <taxon>Xylariales</taxon>
        <taxon>Xylariaceae</taxon>
        <taxon>Anthostomella</taxon>
    </lineage>
</organism>
<comment type="caution">
    <text evidence="7">The sequence shown here is derived from an EMBL/GenBank/DDBJ whole genome shotgun (WGS) entry which is preliminary data.</text>
</comment>
<dbReference type="InterPro" id="IPR017907">
    <property type="entry name" value="Znf_RING_CS"/>
</dbReference>
<feature type="region of interest" description="Disordered" evidence="5">
    <location>
        <begin position="59"/>
        <end position="86"/>
    </location>
</feature>
<keyword evidence="8" id="KW-1185">Reference proteome</keyword>
<dbReference type="AlphaFoldDB" id="A0AAI8VDJ5"/>
<reference evidence="7" key="1">
    <citation type="submission" date="2023-10" db="EMBL/GenBank/DDBJ databases">
        <authorList>
            <person name="Hackl T."/>
        </authorList>
    </citation>
    <scope>NUCLEOTIDE SEQUENCE</scope>
</reference>
<evidence type="ECO:0000256" key="5">
    <source>
        <dbReference type="SAM" id="MobiDB-lite"/>
    </source>
</evidence>
<protein>
    <submittedName>
        <fullName evidence="7">Uu.00g131310.m01.CDS01</fullName>
    </submittedName>
</protein>
<keyword evidence="2 4" id="KW-0863">Zinc-finger</keyword>
<keyword evidence="3" id="KW-0862">Zinc</keyword>
<dbReference type="SUPFAM" id="SSF57850">
    <property type="entry name" value="RING/U-box"/>
    <property type="match status" value="1"/>
</dbReference>
<dbReference type="PROSITE" id="PS00518">
    <property type="entry name" value="ZF_RING_1"/>
    <property type="match status" value="1"/>
</dbReference>
<feature type="compositionally biased region" description="Acidic residues" evidence="5">
    <location>
        <begin position="147"/>
        <end position="159"/>
    </location>
</feature>
<evidence type="ECO:0000256" key="1">
    <source>
        <dbReference type="ARBA" id="ARBA00022723"/>
    </source>
</evidence>
<evidence type="ECO:0000259" key="6">
    <source>
        <dbReference type="PROSITE" id="PS50089"/>
    </source>
</evidence>
<dbReference type="InterPro" id="IPR013083">
    <property type="entry name" value="Znf_RING/FYVE/PHD"/>
</dbReference>
<gene>
    <name evidence="7" type="ORF">KHLLAP_LOCUS6205</name>
</gene>
<feature type="region of interest" description="Disordered" evidence="5">
    <location>
        <begin position="139"/>
        <end position="167"/>
    </location>
</feature>
<evidence type="ECO:0000256" key="3">
    <source>
        <dbReference type="ARBA" id="ARBA00022833"/>
    </source>
</evidence>
<accession>A0AAI8VDJ5</accession>
<evidence type="ECO:0000256" key="4">
    <source>
        <dbReference type="PROSITE-ProRule" id="PRU00175"/>
    </source>
</evidence>
<keyword evidence="1" id="KW-0479">Metal-binding</keyword>
<sequence>MSTPLGVRSCDETLKAVTANADEISPATTVRPSTAVKYCQPYFEDVTDDDGITLKYRQPYFEDVTDDDEISPVPLEDGGASASEQELVSLNQEAVPHPPDEDSPSGQATGLYESEYQQPPASTTYVEFYQKPPASTACSEFGGSIGESDESITDSEESELERTKPERNKNLTRECRICSDDVNTSQARRLECGHYYCKPCLERSFTIGSQIHEVVACKIRELPGGRSVLSVMGMRDMD</sequence>
<dbReference type="Gene3D" id="3.30.40.10">
    <property type="entry name" value="Zinc/RING finger domain, C3HC4 (zinc finger)"/>
    <property type="match status" value="1"/>
</dbReference>